<dbReference type="Proteomes" id="UP000068832">
    <property type="component" value="Chromosome"/>
</dbReference>
<dbReference type="Proteomes" id="UP000062398">
    <property type="component" value="Chromosome"/>
</dbReference>
<dbReference type="Proteomes" id="UP000061362">
    <property type="component" value="Chromosome"/>
</dbReference>
<sequence>MKTIQLHTVLPIHPRKIRAFFLTQGVLRLFYDVKSLEKTGHLSYLVNKKYNAIVYFSNTDIIWEVYSKNDKLRDKIKVFLYTVDDDTGVHLTFETTRILPLKRSLENEVNSGVELLKDLLDALRKY</sequence>
<evidence type="ECO:0000313" key="2">
    <source>
        <dbReference type="EMBL" id="AKV75118.1"/>
    </source>
</evidence>
<reference evidence="9 10" key="2">
    <citation type="journal article" date="2015" name="Genome Announc.">
        <title>Complete Genome Sequences of Evolved Arsenate-Resistant Metallosphaera sedula Strains.</title>
        <authorList>
            <person name="Ai C."/>
            <person name="McCarthy S."/>
            <person name="Schackwitz W."/>
            <person name="Martin J."/>
            <person name="Lipzen A."/>
            <person name="Blum P."/>
        </authorList>
    </citation>
    <scope>NUCLEOTIDE SEQUENCE [LARGE SCALE GENOMIC DNA]</scope>
    <source>
        <strain evidence="4 10">ARS120-1</strain>
        <strain evidence="5 9">ARS120-2</strain>
        <strain evidence="2 12">ARS50-1</strain>
        <strain evidence="3 11">ARS50-2</strain>
    </source>
</reference>
<evidence type="ECO:0000313" key="12">
    <source>
        <dbReference type="Proteomes" id="UP000068832"/>
    </source>
</evidence>
<dbReference type="GeneID" id="91756740"/>
<dbReference type="Proteomes" id="UP000029084">
    <property type="component" value="Chromosome"/>
</dbReference>
<evidence type="ECO:0000313" key="3">
    <source>
        <dbReference type="EMBL" id="AKV77356.1"/>
    </source>
</evidence>
<dbReference type="EMBL" id="CP012172">
    <property type="protein sequence ID" value="AKV75118.1"/>
    <property type="molecule type" value="Genomic_DNA"/>
</dbReference>
<accession>A0A088E8G6</accession>
<dbReference type="Proteomes" id="UP000062475">
    <property type="component" value="Chromosome"/>
</dbReference>
<dbReference type="EMBL" id="CP008822">
    <property type="protein sequence ID" value="AIM28318.1"/>
    <property type="molecule type" value="Genomic_DNA"/>
</dbReference>
<name>A0A088E8G6_9CREN</name>
<evidence type="ECO:0000313" key="8">
    <source>
        <dbReference type="Proteomes" id="UP000056255"/>
    </source>
</evidence>
<dbReference type="PATRIC" id="fig|43687.5.peg.2354"/>
<dbReference type="OrthoDB" id="42168at2157"/>
<evidence type="ECO:0000313" key="4">
    <source>
        <dbReference type="EMBL" id="AKV79607.1"/>
    </source>
</evidence>
<dbReference type="RefSeq" id="WP_012022122.1">
    <property type="nucleotide sequence ID" value="NZ_CP008822.1"/>
</dbReference>
<evidence type="ECO:0000313" key="6">
    <source>
        <dbReference type="EMBL" id="AKV84087.1"/>
    </source>
</evidence>
<reference evidence="6 8" key="3">
    <citation type="submission" date="2015-07" db="EMBL/GenBank/DDBJ databases">
        <title>Physiological, transcriptional responses and genome re-sequencing of acid resistant extremely thermoacidophilic Metallosphaera sedula SARC-M1.</title>
        <authorList>
            <person name="Ai C."/>
            <person name="McCarthy S."/>
            <person name="Eckrich V."/>
            <person name="Rudrappa D."/>
            <person name="Qiu G."/>
            <person name="Blum P."/>
        </authorList>
    </citation>
    <scope>NUCLEOTIDE SEQUENCE [LARGE SCALE GENOMIC DNA]</scope>
    <source>
        <strain evidence="6 8">SARC-M1</strain>
    </source>
</reference>
<dbReference type="OMA" id="KYNAIVY"/>
<evidence type="ECO:0000313" key="1">
    <source>
        <dbReference type="EMBL" id="AIM28318.1"/>
    </source>
</evidence>
<dbReference type="EMBL" id="CP012173">
    <property type="protein sequence ID" value="AKV77356.1"/>
    <property type="molecule type" value="Genomic_DNA"/>
</dbReference>
<protein>
    <submittedName>
        <fullName evidence="1">Uncharacterized protein</fullName>
    </submittedName>
</protein>
<evidence type="ECO:0000313" key="7">
    <source>
        <dbReference type="Proteomes" id="UP000029084"/>
    </source>
</evidence>
<dbReference type="AlphaFoldDB" id="A0A088E8G6"/>
<reference evidence="1 7" key="1">
    <citation type="journal article" date="2014" name="J. Bacteriol.">
        <title>Role of an Archaeal PitA Transporter in the Copper and Arsenic Resistance of Metallosphaera sedula, an Extreme Thermoacidophile.</title>
        <authorList>
            <person name="McCarthy S."/>
            <person name="Ai C."/>
            <person name="Wheaton G."/>
            <person name="Tevatia R."/>
            <person name="Eckrich V."/>
            <person name="Kelly R."/>
            <person name="Blum P."/>
        </authorList>
    </citation>
    <scope>NUCLEOTIDE SEQUENCE [LARGE SCALE GENOMIC DNA]</scope>
    <source>
        <strain evidence="1 7">CuR1</strain>
    </source>
</reference>
<evidence type="ECO:0000313" key="10">
    <source>
        <dbReference type="Proteomes" id="UP000062398"/>
    </source>
</evidence>
<evidence type="ECO:0000313" key="9">
    <source>
        <dbReference type="Proteomes" id="UP000061362"/>
    </source>
</evidence>
<dbReference type="EMBL" id="CP012175">
    <property type="protein sequence ID" value="AKV81852.1"/>
    <property type="molecule type" value="Genomic_DNA"/>
</dbReference>
<organism evidence="1 7">
    <name type="scientific">Metallosphaera sedula</name>
    <dbReference type="NCBI Taxonomy" id="43687"/>
    <lineage>
        <taxon>Archaea</taxon>
        <taxon>Thermoproteota</taxon>
        <taxon>Thermoprotei</taxon>
        <taxon>Sulfolobales</taxon>
        <taxon>Sulfolobaceae</taxon>
        <taxon>Metallosphaera</taxon>
    </lineage>
</organism>
<evidence type="ECO:0000313" key="11">
    <source>
        <dbReference type="Proteomes" id="UP000062475"/>
    </source>
</evidence>
<evidence type="ECO:0000313" key="5">
    <source>
        <dbReference type="EMBL" id="AKV81852.1"/>
    </source>
</evidence>
<gene>
    <name evidence="1" type="ORF">HA72_2196</name>
    <name evidence="2" type="ORF">MsedA_2249</name>
    <name evidence="3" type="ORF">MsedB_2251</name>
    <name evidence="4" type="ORF">MsedC_2249</name>
    <name evidence="5" type="ORF">MsedD_2250</name>
    <name evidence="6" type="ORF">MsedE_2252</name>
</gene>
<proteinExistence type="predicted"/>
<dbReference type="EMBL" id="CP012176">
    <property type="protein sequence ID" value="AKV84087.1"/>
    <property type="molecule type" value="Genomic_DNA"/>
</dbReference>
<dbReference type="EMBL" id="CP012174">
    <property type="protein sequence ID" value="AKV79607.1"/>
    <property type="molecule type" value="Genomic_DNA"/>
</dbReference>
<dbReference type="Proteomes" id="UP000056255">
    <property type="component" value="Chromosome"/>
</dbReference>